<dbReference type="Proteomes" id="UP001614394">
    <property type="component" value="Unassembled WGS sequence"/>
</dbReference>
<protein>
    <recommendedName>
        <fullName evidence="3">Arc-like DNA binding domain-containing protein</fullName>
    </recommendedName>
</protein>
<sequence>MPGLNVRFTEDELEALRERAEAESTSMQVIAHDAVVRAISERARLFEAAATHVLQASDELNQRLA</sequence>
<keyword evidence="2" id="KW-1185">Reference proteome</keyword>
<evidence type="ECO:0008006" key="3">
    <source>
        <dbReference type="Google" id="ProtNLM"/>
    </source>
</evidence>
<evidence type="ECO:0000313" key="1">
    <source>
        <dbReference type="EMBL" id="MFI9104531.1"/>
    </source>
</evidence>
<dbReference type="EMBL" id="JBITYG010000009">
    <property type="protein sequence ID" value="MFI9104531.1"/>
    <property type="molecule type" value="Genomic_DNA"/>
</dbReference>
<name>A0ABW8CGM7_9ACTN</name>
<reference evidence="1 2" key="1">
    <citation type="submission" date="2024-10" db="EMBL/GenBank/DDBJ databases">
        <title>The Natural Products Discovery Center: Release of the First 8490 Sequenced Strains for Exploring Actinobacteria Biosynthetic Diversity.</title>
        <authorList>
            <person name="Kalkreuter E."/>
            <person name="Kautsar S.A."/>
            <person name="Yang D."/>
            <person name="Bader C.D."/>
            <person name="Teijaro C.N."/>
            <person name="Fluegel L."/>
            <person name="Davis C.M."/>
            <person name="Simpson J.R."/>
            <person name="Lauterbach L."/>
            <person name="Steele A.D."/>
            <person name="Gui C."/>
            <person name="Meng S."/>
            <person name="Li G."/>
            <person name="Viehrig K."/>
            <person name="Ye F."/>
            <person name="Su P."/>
            <person name="Kiefer A.F."/>
            <person name="Nichols A."/>
            <person name="Cepeda A.J."/>
            <person name="Yan W."/>
            <person name="Fan B."/>
            <person name="Jiang Y."/>
            <person name="Adhikari A."/>
            <person name="Zheng C.-J."/>
            <person name="Schuster L."/>
            <person name="Cowan T.M."/>
            <person name="Smanski M.J."/>
            <person name="Chevrette M.G."/>
            <person name="De Carvalho L.P.S."/>
            <person name="Shen B."/>
        </authorList>
    </citation>
    <scope>NUCLEOTIDE SEQUENCE [LARGE SCALE GENOMIC DNA]</scope>
    <source>
        <strain evidence="1 2">NPDC053399</strain>
    </source>
</reference>
<dbReference type="RefSeq" id="WP_399654930.1">
    <property type="nucleotide sequence ID" value="NZ_JBITYG010000009.1"/>
</dbReference>
<proteinExistence type="predicted"/>
<organism evidence="1 2">
    <name type="scientific">Streptomyces fildesensis</name>
    <dbReference type="NCBI Taxonomy" id="375757"/>
    <lineage>
        <taxon>Bacteria</taxon>
        <taxon>Bacillati</taxon>
        <taxon>Actinomycetota</taxon>
        <taxon>Actinomycetes</taxon>
        <taxon>Kitasatosporales</taxon>
        <taxon>Streptomycetaceae</taxon>
        <taxon>Streptomyces</taxon>
    </lineage>
</organism>
<comment type="caution">
    <text evidence="1">The sequence shown here is derived from an EMBL/GenBank/DDBJ whole genome shotgun (WGS) entry which is preliminary data.</text>
</comment>
<gene>
    <name evidence="1" type="ORF">ACIGXA_28860</name>
</gene>
<accession>A0ABW8CGM7</accession>
<evidence type="ECO:0000313" key="2">
    <source>
        <dbReference type="Proteomes" id="UP001614394"/>
    </source>
</evidence>